<dbReference type="GO" id="GO:0003954">
    <property type="term" value="F:NADH dehydrogenase activity"/>
    <property type="evidence" value="ECO:0007669"/>
    <property type="project" value="TreeGrafter"/>
</dbReference>
<reference evidence="18 19" key="1">
    <citation type="submission" date="2015-03" db="EMBL/GenBank/DDBJ databases">
        <authorList>
            <person name="Urmite Genomes"/>
        </authorList>
    </citation>
    <scope>NUCLEOTIDE SEQUENCE [LARGE SCALE GENOMIC DNA]</scope>
    <source>
        <strain evidence="18 19">CSUR P1491</strain>
    </source>
</reference>
<dbReference type="GO" id="GO:0048038">
    <property type="term" value="F:quinone binding"/>
    <property type="evidence" value="ECO:0007669"/>
    <property type="project" value="UniProtKB-KW"/>
</dbReference>
<dbReference type="InterPro" id="IPR001949">
    <property type="entry name" value="NADH-UbQ_OxRdtase_51kDa_CS"/>
</dbReference>
<dbReference type="InterPro" id="IPR037225">
    <property type="entry name" value="Nuo51_FMN-bd_sf"/>
</dbReference>
<evidence type="ECO:0000256" key="14">
    <source>
        <dbReference type="ARBA" id="ARBA00047712"/>
    </source>
</evidence>
<dbReference type="InterPro" id="IPR019554">
    <property type="entry name" value="Soluble_ligand-bd"/>
</dbReference>
<dbReference type="PROSITE" id="PS00644">
    <property type="entry name" value="COMPLEX1_51K_1"/>
    <property type="match status" value="1"/>
</dbReference>
<organism evidence="18 19">
    <name type="scientific">Mycobacterium lentiflavum</name>
    <dbReference type="NCBI Taxonomy" id="141349"/>
    <lineage>
        <taxon>Bacteria</taxon>
        <taxon>Bacillati</taxon>
        <taxon>Actinomycetota</taxon>
        <taxon>Actinomycetes</taxon>
        <taxon>Mycobacteriales</taxon>
        <taxon>Mycobacteriaceae</taxon>
        <taxon>Mycobacterium</taxon>
        <taxon>Mycobacterium simiae complex</taxon>
    </lineage>
</organism>
<evidence type="ECO:0000256" key="9">
    <source>
        <dbReference type="ARBA" id="ARBA00022723"/>
    </source>
</evidence>
<name>A0A0E4H244_MYCLN</name>
<dbReference type="SUPFAM" id="SSF142019">
    <property type="entry name" value="Nqo1 FMN-binding domain-like"/>
    <property type="match status" value="1"/>
</dbReference>
<dbReference type="InterPro" id="IPR011537">
    <property type="entry name" value="NADH-UbQ_OxRdtase_suF"/>
</dbReference>
<dbReference type="Pfam" id="PF10589">
    <property type="entry name" value="NADH_4Fe-4S"/>
    <property type="match status" value="1"/>
</dbReference>
<protein>
    <recommendedName>
        <fullName evidence="4 16">NADH-quinone oxidoreductase subunit F</fullName>
        <ecNumber evidence="16">7.1.1.-</ecNumber>
    </recommendedName>
</protein>
<dbReference type="GO" id="GO:0051287">
    <property type="term" value="F:NAD binding"/>
    <property type="evidence" value="ECO:0007669"/>
    <property type="project" value="UniProtKB-UniRule"/>
</dbReference>
<keyword evidence="10" id="KW-1278">Translocase</keyword>
<evidence type="ECO:0000256" key="10">
    <source>
        <dbReference type="ARBA" id="ARBA00022967"/>
    </source>
</evidence>
<keyword evidence="6 16" id="KW-0285">Flavoprotein</keyword>
<evidence type="ECO:0000256" key="5">
    <source>
        <dbReference type="ARBA" id="ARBA00022485"/>
    </source>
</evidence>
<dbReference type="Gene3D" id="1.20.1440.230">
    <property type="entry name" value="NADH-ubiquinone oxidoreductase 51kDa subunit, iron-sulphur binding domain"/>
    <property type="match status" value="1"/>
</dbReference>
<evidence type="ECO:0000313" key="19">
    <source>
        <dbReference type="Proteomes" id="UP000199251"/>
    </source>
</evidence>
<dbReference type="EC" id="7.1.1.-" evidence="16"/>
<evidence type="ECO:0000256" key="1">
    <source>
        <dbReference type="ARBA" id="ARBA00001917"/>
    </source>
</evidence>
<dbReference type="Pfam" id="PF10531">
    <property type="entry name" value="SLBB"/>
    <property type="match status" value="1"/>
</dbReference>
<dbReference type="Gene3D" id="3.40.50.11540">
    <property type="entry name" value="NADH-ubiquinone oxidoreductase 51kDa subunit"/>
    <property type="match status" value="1"/>
</dbReference>
<dbReference type="Proteomes" id="UP000199251">
    <property type="component" value="Unassembled WGS sequence"/>
</dbReference>
<evidence type="ECO:0000313" key="18">
    <source>
        <dbReference type="EMBL" id="CQD22951.1"/>
    </source>
</evidence>
<evidence type="ECO:0000256" key="13">
    <source>
        <dbReference type="ARBA" id="ARBA00023027"/>
    </source>
</evidence>
<keyword evidence="9 16" id="KW-0479">Metal-binding</keyword>
<dbReference type="RefSeq" id="WP_090608100.1">
    <property type="nucleotide sequence ID" value="NZ_CTEE01000001.1"/>
</dbReference>
<proteinExistence type="inferred from homology"/>
<comment type="cofactor">
    <cofactor evidence="2 16">
        <name>[4Fe-4S] cluster</name>
        <dbReference type="ChEBI" id="CHEBI:49883"/>
    </cofactor>
</comment>
<dbReference type="InterPro" id="IPR011538">
    <property type="entry name" value="Nuo51_FMN-bd"/>
</dbReference>
<feature type="domain" description="NADH-ubiquinone oxidoreductase 51kDa subunit iron-sulphur binding" evidence="17">
    <location>
        <begin position="330"/>
        <end position="375"/>
    </location>
</feature>
<gene>
    <name evidence="18" type="ORF">BN1232_05800</name>
</gene>
<dbReference type="GO" id="GO:0051539">
    <property type="term" value="F:4 iron, 4 sulfur cluster binding"/>
    <property type="evidence" value="ECO:0007669"/>
    <property type="project" value="UniProtKB-UniRule"/>
</dbReference>
<evidence type="ECO:0000256" key="11">
    <source>
        <dbReference type="ARBA" id="ARBA00023004"/>
    </source>
</evidence>
<dbReference type="NCBIfam" id="NF010120">
    <property type="entry name" value="PRK13596.1"/>
    <property type="match status" value="1"/>
</dbReference>
<dbReference type="Pfam" id="PF01512">
    <property type="entry name" value="Complex1_51K"/>
    <property type="match status" value="1"/>
</dbReference>
<dbReference type="Gene3D" id="3.10.20.600">
    <property type="match status" value="1"/>
</dbReference>
<dbReference type="PANTHER" id="PTHR11780:SF10">
    <property type="entry name" value="NADH DEHYDROGENASE [UBIQUINONE] FLAVOPROTEIN 1, MITOCHONDRIAL"/>
    <property type="match status" value="1"/>
</dbReference>
<accession>A0A0E4H244</accession>
<dbReference type="GO" id="GO:0045333">
    <property type="term" value="P:cellular respiration"/>
    <property type="evidence" value="ECO:0007669"/>
    <property type="project" value="TreeGrafter"/>
</dbReference>
<sequence length="439" mass="47266">MALTPVLSRYWDHPRSWTLQTYRAHDGYRALQKALAMEPDEVITTVKASGLRGRGGAGFPTGVKWSFIPQDAAGPGAKPHYLVVNADESEPGTCKDVPLMMATPHVLIEGAIIAAYAIRAHHAFIYIRGEVLSALRRLHTAVAEAYAAGYLGTDILGSGYTLDLVVHAGAGAYICGEETALLDSLEGRRGQPRLRPPFPAEAGLYRCPTVVNNVETLASVPAILLNGVDWFQSMGTEKSPGFTFYSLSGHVNRPGQYEAPLGITLAELLEFAGGVRSGHRLKFWTPGGSSTPILTAEHLDVPLDYEGIAAAGSMLGTKALQIFDDTTCVVRAVRRWTQFYAHESCGKCTPCREGTYWLTQIYERLENGTGTTGDLHTLTRIADNLNGKSFCALGDGAASPILSSLKYFADEYQAHVTGGGCPFDPHASTLMATEEVGCR</sequence>
<evidence type="ECO:0000256" key="7">
    <source>
        <dbReference type="ARBA" id="ARBA00022643"/>
    </source>
</evidence>
<keyword evidence="5 16" id="KW-0004">4Fe-4S</keyword>
<dbReference type="SUPFAM" id="SSF142984">
    <property type="entry name" value="Nqo1 middle domain-like"/>
    <property type="match status" value="1"/>
</dbReference>
<evidence type="ECO:0000256" key="16">
    <source>
        <dbReference type="RuleBase" id="RU364066"/>
    </source>
</evidence>
<dbReference type="STRING" id="141349.BN1232_05800"/>
<comment type="cofactor">
    <cofactor evidence="1 16">
        <name>FMN</name>
        <dbReference type="ChEBI" id="CHEBI:58210"/>
    </cofactor>
</comment>
<dbReference type="SMART" id="SM00928">
    <property type="entry name" value="NADH_4Fe-4S"/>
    <property type="match status" value="1"/>
</dbReference>
<dbReference type="InterPro" id="IPR019575">
    <property type="entry name" value="Nuop51_4Fe4S-bd"/>
</dbReference>
<keyword evidence="12 16" id="KW-0411">Iron-sulfur</keyword>
<dbReference type="PROSITE" id="PS00645">
    <property type="entry name" value="COMPLEX1_51K_2"/>
    <property type="match status" value="1"/>
</dbReference>
<evidence type="ECO:0000256" key="3">
    <source>
        <dbReference type="ARBA" id="ARBA00007523"/>
    </source>
</evidence>
<evidence type="ECO:0000256" key="15">
    <source>
        <dbReference type="ARBA" id="ARBA00058530"/>
    </source>
</evidence>
<keyword evidence="7 16" id="KW-0288">FMN</keyword>
<dbReference type="FunFam" id="1.20.1440.230:FF:000001">
    <property type="entry name" value="Mitochondrial NADH dehydrogenase flavoprotein 1"/>
    <property type="match status" value="1"/>
</dbReference>
<dbReference type="PANTHER" id="PTHR11780">
    <property type="entry name" value="NADH-UBIQUINONE OXIDOREDUCTASE FLAVOPROTEIN 1 NDUFV1"/>
    <property type="match status" value="1"/>
</dbReference>
<comment type="catalytic activity">
    <reaction evidence="14 16">
        <text>a quinone + NADH + 5 H(+)(in) = a quinol + NAD(+) + 4 H(+)(out)</text>
        <dbReference type="Rhea" id="RHEA:57888"/>
        <dbReference type="ChEBI" id="CHEBI:15378"/>
        <dbReference type="ChEBI" id="CHEBI:24646"/>
        <dbReference type="ChEBI" id="CHEBI:57540"/>
        <dbReference type="ChEBI" id="CHEBI:57945"/>
        <dbReference type="ChEBI" id="CHEBI:132124"/>
    </reaction>
</comment>
<keyword evidence="8 16" id="KW-0874">Quinone</keyword>
<dbReference type="NCBIfam" id="TIGR01959">
    <property type="entry name" value="nuoF_fam"/>
    <property type="match status" value="1"/>
</dbReference>
<dbReference type="SUPFAM" id="SSF140490">
    <property type="entry name" value="Nqo1C-terminal domain-like"/>
    <property type="match status" value="1"/>
</dbReference>
<dbReference type="Gene3D" id="6.10.250.1450">
    <property type="match status" value="1"/>
</dbReference>
<dbReference type="EMBL" id="CTEE01000001">
    <property type="protein sequence ID" value="CQD22951.1"/>
    <property type="molecule type" value="Genomic_DNA"/>
</dbReference>
<evidence type="ECO:0000256" key="12">
    <source>
        <dbReference type="ARBA" id="ARBA00023014"/>
    </source>
</evidence>
<dbReference type="InterPro" id="IPR037207">
    <property type="entry name" value="Nuop51_4Fe4S-bd_sf"/>
</dbReference>
<keyword evidence="13 16" id="KW-0520">NAD</keyword>
<dbReference type="InterPro" id="IPR050837">
    <property type="entry name" value="ComplexI_51kDa_subunit"/>
</dbReference>
<dbReference type="GO" id="GO:0008137">
    <property type="term" value="F:NADH dehydrogenase (ubiquinone) activity"/>
    <property type="evidence" value="ECO:0007669"/>
    <property type="project" value="InterPro"/>
</dbReference>
<dbReference type="GO" id="GO:0046872">
    <property type="term" value="F:metal ion binding"/>
    <property type="evidence" value="ECO:0007669"/>
    <property type="project" value="UniProtKB-KW"/>
</dbReference>
<evidence type="ECO:0000259" key="17">
    <source>
        <dbReference type="SMART" id="SM00928"/>
    </source>
</evidence>
<dbReference type="AlphaFoldDB" id="A0A0E4H244"/>
<dbReference type="OrthoDB" id="9805533at2"/>
<comment type="function">
    <text evidence="15">NDH-1 shuttles electrons from NADH, via FMN and iron-sulfur (Fe-S) centers, to quinones in the respiratory chain. The immediate electron acceptor for the enzyme in this species is believed to be menaquinone. Couples the redox reaction to proton translocation (for every two electrons transferred, four hydrogen ions are translocated across the cytoplasmic membrane), and thus conserves the redox energy in a proton gradient.</text>
</comment>
<keyword evidence="11 16" id="KW-0408">Iron</keyword>
<evidence type="ECO:0000256" key="8">
    <source>
        <dbReference type="ARBA" id="ARBA00022719"/>
    </source>
</evidence>
<dbReference type="FunFam" id="3.40.50.11540:FF:000001">
    <property type="entry name" value="NADH dehydrogenase [ubiquinone] flavoprotein 1, mitochondrial"/>
    <property type="match status" value="1"/>
</dbReference>
<dbReference type="GO" id="GO:0010181">
    <property type="term" value="F:FMN binding"/>
    <property type="evidence" value="ECO:0007669"/>
    <property type="project" value="InterPro"/>
</dbReference>
<evidence type="ECO:0000256" key="2">
    <source>
        <dbReference type="ARBA" id="ARBA00001966"/>
    </source>
</evidence>
<evidence type="ECO:0000256" key="4">
    <source>
        <dbReference type="ARBA" id="ARBA00019901"/>
    </source>
</evidence>
<evidence type="ECO:0000256" key="6">
    <source>
        <dbReference type="ARBA" id="ARBA00022630"/>
    </source>
</evidence>
<dbReference type="FunFam" id="3.10.20.600:FF:000003">
    <property type="entry name" value="NADH-quinone oxidoreductase subunit F"/>
    <property type="match status" value="1"/>
</dbReference>
<comment type="similarity">
    <text evidence="3 16">Belongs to the complex I 51 kDa subunit family.</text>
</comment>